<proteinExistence type="predicted"/>
<dbReference type="NCBIfam" id="NF047752">
    <property type="entry name" value="MntA_antitoxin"/>
    <property type="match status" value="1"/>
</dbReference>
<protein>
    <submittedName>
        <fullName evidence="2">Nucleotidyltransferase domain-containing protein</fullName>
    </submittedName>
</protein>
<dbReference type="Proteomes" id="UP000198597">
    <property type="component" value="Unassembled WGS sequence"/>
</dbReference>
<keyword evidence="2" id="KW-0808">Transferase</keyword>
<dbReference type="AlphaFoldDB" id="A0A1H0UYX4"/>
<name>A0A1H0UYX4_9CLOT</name>
<dbReference type="PANTHER" id="PTHR43852:SF2">
    <property type="entry name" value="PROTEIN ADENYLYLTRANSFERASE MNTA"/>
    <property type="match status" value="1"/>
</dbReference>
<dbReference type="EMBL" id="FNJM01000013">
    <property type="protein sequence ID" value="SDP71400.1"/>
    <property type="molecule type" value="Genomic_DNA"/>
</dbReference>
<evidence type="ECO:0000313" key="2">
    <source>
        <dbReference type="EMBL" id="SDP71400.1"/>
    </source>
</evidence>
<gene>
    <name evidence="2" type="ORF">SAMN04488529_11354</name>
</gene>
<dbReference type="Gene3D" id="3.30.460.10">
    <property type="entry name" value="Beta Polymerase, domain 2"/>
    <property type="match status" value="1"/>
</dbReference>
<dbReference type="SUPFAM" id="SSF81301">
    <property type="entry name" value="Nucleotidyltransferase"/>
    <property type="match status" value="1"/>
</dbReference>
<dbReference type="PANTHER" id="PTHR43852">
    <property type="entry name" value="NUCLEOTIDYLTRANSFERASE"/>
    <property type="match status" value="1"/>
</dbReference>
<evidence type="ECO:0000259" key="1">
    <source>
        <dbReference type="Pfam" id="PF18765"/>
    </source>
</evidence>
<dbReference type="STRING" id="94869.SAMN04488529_11354"/>
<dbReference type="InterPro" id="IPR043519">
    <property type="entry name" value="NT_sf"/>
</dbReference>
<dbReference type="GO" id="GO:0016740">
    <property type="term" value="F:transferase activity"/>
    <property type="evidence" value="ECO:0007669"/>
    <property type="project" value="UniProtKB-KW"/>
</dbReference>
<dbReference type="Pfam" id="PF18765">
    <property type="entry name" value="Polbeta"/>
    <property type="match status" value="1"/>
</dbReference>
<organism evidence="2 3">
    <name type="scientific">Clostridium gasigenes</name>
    <dbReference type="NCBI Taxonomy" id="94869"/>
    <lineage>
        <taxon>Bacteria</taxon>
        <taxon>Bacillati</taxon>
        <taxon>Bacillota</taxon>
        <taxon>Clostridia</taxon>
        <taxon>Eubacteriales</taxon>
        <taxon>Clostridiaceae</taxon>
        <taxon>Clostridium</taxon>
    </lineage>
</organism>
<reference evidence="2 3" key="1">
    <citation type="submission" date="2016-10" db="EMBL/GenBank/DDBJ databases">
        <authorList>
            <person name="de Groot N.N."/>
        </authorList>
    </citation>
    <scope>NUCLEOTIDE SEQUENCE [LARGE SCALE GENOMIC DNA]</scope>
    <source>
        <strain evidence="2 3">DSM 12272</strain>
    </source>
</reference>
<accession>A0A1H0UYX4</accession>
<dbReference type="InterPro" id="IPR041633">
    <property type="entry name" value="Polbeta"/>
</dbReference>
<feature type="domain" description="Polymerase beta nucleotidyltransferase" evidence="1">
    <location>
        <begin position="13"/>
        <end position="103"/>
    </location>
</feature>
<sequence length="134" mass="15672">MQNVIFEKLNSDNLKNYFIKLGLSTALVFGSVLTDEFNEESDVDIAILSSSKLNIKAILNLELYLEDLLDRPIDVVDLNSEKLDVFIKIEILNNNKLIYSQDNSVSLNKLIDNTEWYYRENEHYFECRKRDLLC</sequence>
<keyword evidence="3" id="KW-1185">Reference proteome</keyword>
<dbReference type="InterPro" id="IPR052930">
    <property type="entry name" value="TA_antitoxin_MntA"/>
</dbReference>
<dbReference type="CDD" id="cd05403">
    <property type="entry name" value="NT_KNTase_like"/>
    <property type="match status" value="1"/>
</dbReference>
<evidence type="ECO:0000313" key="3">
    <source>
        <dbReference type="Proteomes" id="UP000198597"/>
    </source>
</evidence>